<keyword evidence="4" id="KW-1185">Reference proteome</keyword>
<proteinExistence type="predicted"/>
<reference evidence="3 4" key="1">
    <citation type="submission" date="2024-09" db="EMBL/GenBank/DDBJ databases">
        <authorList>
            <person name="Sun Q."/>
            <person name="Mori K."/>
        </authorList>
    </citation>
    <scope>NUCLEOTIDE SEQUENCE [LARGE SCALE GENOMIC DNA]</scope>
    <source>
        <strain evidence="3 4">TBRC 4575</strain>
    </source>
</reference>
<sequence>MEQEKRHLKFSLDSADKRENNPSRAWDLLFEKYNIVSQIEQDGYFDISTKQMMRNSNIQSLWKEKFSSRQIPDNRNILKFDFSADLPNIFKGYNLQIMPIGENTYRIAPFDMYQKLKNKDVEIIPMTSPLKVASLDFNNITTEPNAQTVAEVTGMFAYVFHALDKRNKTVVATLSGKNNVQDIHFSVNSTLNKQPLTFQLNTWQTEIDGVYESEETILIVESKMKFPKDFNIRQLFIPRLLIEQIMTRLNTHKKCSQGTSLKQKICTSYPFTNLQILKI</sequence>
<evidence type="ECO:0000313" key="4">
    <source>
        <dbReference type="Proteomes" id="UP001589855"/>
    </source>
</evidence>
<gene>
    <name evidence="3" type="ORF">ACFFGS_03490</name>
</gene>
<dbReference type="InterPro" id="IPR054266">
    <property type="entry name" value="DUF6997"/>
</dbReference>
<protein>
    <submittedName>
        <fullName evidence="3">Type II restriction enzyme</fullName>
    </submittedName>
</protein>
<comment type="caution">
    <text evidence="3">The sequence shown here is derived from an EMBL/GenBank/DDBJ whole genome shotgun (WGS) entry which is preliminary data.</text>
</comment>
<evidence type="ECO:0000259" key="2">
    <source>
        <dbReference type="Pfam" id="PF22518"/>
    </source>
</evidence>
<dbReference type="Proteomes" id="UP001589855">
    <property type="component" value="Unassembled WGS sequence"/>
</dbReference>
<feature type="domain" description="DUF6996" evidence="1">
    <location>
        <begin position="24"/>
        <end position="107"/>
    </location>
</feature>
<dbReference type="Pfam" id="PF22518">
    <property type="entry name" value="DUF6997"/>
    <property type="match status" value="1"/>
</dbReference>
<dbReference type="EMBL" id="JBHLUK010000021">
    <property type="protein sequence ID" value="MFC0423187.1"/>
    <property type="molecule type" value="Genomic_DNA"/>
</dbReference>
<dbReference type="RefSeq" id="WP_137645943.1">
    <property type="nucleotide sequence ID" value="NZ_BAABRM010000031.1"/>
</dbReference>
<name>A0ABV6K1W4_9LACO</name>
<dbReference type="Pfam" id="PF22515">
    <property type="entry name" value="DUF6996"/>
    <property type="match status" value="1"/>
</dbReference>
<dbReference type="InterPro" id="IPR054265">
    <property type="entry name" value="DUF6996"/>
</dbReference>
<evidence type="ECO:0000259" key="1">
    <source>
        <dbReference type="Pfam" id="PF22515"/>
    </source>
</evidence>
<accession>A0ABV6K1W4</accession>
<feature type="domain" description="DUF6997" evidence="2">
    <location>
        <begin position="109"/>
        <end position="245"/>
    </location>
</feature>
<organism evidence="3 4">
    <name type="scientific">Lactiplantibacillus plajomi</name>
    <dbReference type="NCBI Taxonomy" id="1457217"/>
    <lineage>
        <taxon>Bacteria</taxon>
        <taxon>Bacillati</taxon>
        <taxon>Bacillota</taxon>
        <taxon>Bacilli</taxon>
        <taxon>Lactobacillales</taxon>
        <taxon>Lactobacillaceae</taxon>
        <taxon>Lactiplantibacillus</taxon>
    </lineage>
</organism>
<evidence type="ECO:0000313" key="3">
    <source>
        <dbReference type="EMBL" id="MFC0423187.1"/>
    </source>
</evidence>